<evidence type="ECO:0000313" key="2">
    <source>
        <dbReference type="EMBL" id="MEQ2263234.1"/>
    </source>
</evidence>
<protein>
    <recommendedName>
        <fullName evidence="1">Aminopeptidase N-like N-terminal domain-containing protein</fullName>
    </recommendedName>
</protein>
<name>A0ABV0W255_9TELE</name>
<keyword evidence="3" id="KW-1185">Reference proteome</keyword>
<gene>
    <name evidence="2" type="ORF">XENORESO_004923</name>
</gene>
<feature type="domain" description="Aminopeptidase N-like N-terminal" evidence="1">
    <location>
        <begin position="6"/>
        <end position="71"/>
    </location>
</feature>
<dbReference type="InterPro" id="IPR045357">
    <property type="entry name" value="Aminopeptidase_N-like_N"/>
</dbReference>
<reference evidence="2 3" key="1">
    <citation type="submission" date="2021-06" db="EMBL/GenBank/DDBJ databases">
        <authorList>
            <person name="Palmer J.M."/>
        </authorList>
    </citation>
    <scope>NUCLEOTIDE SEQUENCE [LARGE SCALE GENOMIC DNA]</scope>
    <source>
        <strain evidence="2 3">XR_2019</strain>
        <tissue evidence="2">Muscle</tissue>
    </source>
</reference>
<comment type="caution">
    <text evidence="2">The sequence shown here is derived from an EMBL/GenBank/DDBJ whole genome shotgun (WGS) entry which is preliminary data.</text>
</comment>
<organism evidence="2 3">
    <name type="scientific">Xenotaenia resolanae</name>
    <dbReference type="NCBI Taxonomy" id="208358"/>
    <lineage>
        <taxon>Eukaryota</taxon>
        <taxon>Metazoa</taxon>
        <taxon>Chordata</taxon>
        <taxon>Craniata</taxon>
        <taxon>Vertebrata</taxon>
        <taxon>Euteleostomi</taxon>
        <taxon>Actinopterygii</taxon>
        <taxon>Neopterygii</taxon>
        <taxon>Teleostei</taxon>
        <taxon>Neoteleostei</taxon>
        <taxon>Acanthomorphata</taxon>
        <taxon>Ovalentaria</taxon>
        <taxon>Atherinomorphae</taxon>
        <taxon>Cyprinodontiformes</taxon>
        <taxon>Goodeidae</taxon>
        <taxon>Xenotaenia</taxon>
    </lineage>
</organism>
<dbReference type="EMBL" id="JAHRIM010021891">
    <property type="protein sequence ID" value="MEQ2263234.1"/>
    <property type="molecule type" value="Genomic_DNA"/>
</dbReference>
<dbReference type="Proteomes" id="UP001444071">
    <property type="component" value="Unassembled WGS sequence"/>
</dbReference>
<dbReference type="Pfam" id="PF17900">
    <property type="entry name" value="Peptidase_M1_N"/>
    <property type="match status" value="1"/>
</dbReference>
<dbReference type="Gene3D" id="2.60.40.1730">
    <property type="entry name" value="tricorn interacting facor f3 domain"/>
    <property type="match status" value="1"/>
</dbReference>
<proteinExistence type="predicted"/>
<evidence type="ECO:0000313" key="3">
    <source>
        <dbReference type="Proteomes" id="UP001444071"/>
    </source>
</evidence>
<accession>A0ABV0W255</accession>
<dbReference type="InterPro" id="IPR042097">
    <property type="entry name" value="Aminopeptidase_N-like_N_sf"/>
</dbReference>
<sequence>MRIHRHFPYTANQMYVVVLHRELKPMRVYRLNVSFDAAIEDELLGFFRSSYTLQRERRFIKFNDLQAADPRFSPVVRGTLPDFQCPKNLGNYLRPKVNLRPP</sequence>
<evidence type="ECO:0000259" key="1">
    <source>
        <dbReference type="Pfam" id="PF17900"/>
    </source>
</evidence>